<keyword evidence="3" id="KW-1185">Reference proteome</keyword>
<dbReference type="Proteomes" id="UP000613266">
    <property type="component" value="Unassembled WGS sequence"/>
</dbReference>
<feature type="domain" description="TfoX N-terminal" evidence="1">
    <location>
        <begin position="18"/>
        <end position="111"/>
    </location>
</feature>
<proteinExistence type="predicted"/>
<dbReference type="InterPro" id="IPR047525">
    <property type="entry name" value="TfoX-like"/>
</dbReference>
<reference evidence="2" key="1">
    <citation type="submission" date="2020-12" db="EMBL/GenBank/DDBJ databases">
        <title>The genome sequence of Inhella sp. 1Y17.</title>
        <authorList>
            <person name="Liu Y."/>
        </authorList>
    </citation>
    <scope>NUCLEOTIDE SEQUENCE</scope>
    <source>
        <strain evidence="2">1Y17</strain>
    </source>
</reference>
<sequence>MSKLRPADDEPFVAHCRELLAPLGPVRSRRMFGAVGLYVDGLFIALIEDEVLYLKGHASHQPAFEAAGCRRFEYPMKDGRRAHLNYWSTPETAMESPAEMRPWALRAIDAALKKNSK</sequence>
<protein>
    <submittedName>
        <fullName evidence="2">TfoX/Sxy family protein</fullName>
    </submittedName>
</protein>
<dbReference type="RefSeq" id="WP_198111994.1">
    <property type="nucleotide sequence ID" value="NZ_JAEDAK010000010.1"/>
</dbReference>
<dbReference type="InterPro" id="IPR007076">
    <property type="entry name" value="TfoX_N"/>
</dbReference>
<evidence type="ECO:0000259" key="1">
    <source>
        <dbReference type="Pfam" id="PF04993"/>
    </source>
</evidence>
<organism evidence="2 3">
    <name type="scientific">Inhella proteolytica</name>
    <dbReference type="NCBI Taxonomy" id="2795029"/>
    <lineage>
        <taxon>Bacteria</taxon>
        <taxon>Pseudomonadati</taxon>
        <taxon>Pseudomonadota</taxon>
        <taxon>Betaproteobacteria</taxon>
        <taxon>Burkholderiales</taxon>
        <taxon>Sphaerotilaceae</taxon>
        <taxon>Inhella</taxon>
    </lineage>
</organism>
<dbReference type="PANTHER" id="PTHR36121">
    <property type="entry name" value="PROTEIN SXY"/>
    <property type="match status" value="1"/>
</dbReference>
<dbReference type="PANTHER" id="PTHR36121:SF1">
    <property type="entry name" value="PROTEIN SXY"/>
    <property type="match status" value="1"/>
</dbReference>
<dbReference type="AlphaFoldDB" id="A0A931NJ36"/>
<dbReference type="SUPFAM" id="SSF159894">
    <property type="entry name" value="YgaC/TfoX-N like"/>
    <property type="match status" value="1"/>
</dbReference>
<evidence type="ECO:0000313" key="3">
    <source>
        <dbReference type="Proteomes" id="UP000613266"/>
    </source>
</evidence>
<comment type="caution">
    <text evidence="2">The sequence shown here is derived from an EMBL/GenBank/DDBJ whole genome shotgun (WGS) entry which is preliminary data.</text>
</comment>
<dbReference type="EMBL" id="JAEDAK010000010">
    <property type="protein sequence ID" value="MBH9578225.1"/>
    <property type="molecule type" value="Genomic_DNA"/>
</dbReference>
<name>A0A931NJ36_9BURK</name>
<accession>A0A931NJ36</accession>
<dbReference type="Pfam" id="PF04993">
    <property type="entry name" value="TfoX_N"/>
    <property type="match status" value="1"/>
</dbReference>
<evidence type="ECO:0000313" key="2">
    <source>
        <dbReference type="EMBL" id="MBH9578225.1"/>
    </source>
</evidence>
<dbReference type="Gene3D" id="3.30.1460.30">
    <property type="entry name" value="YgaC/TfoX-N like chaperone"/>
    <property type="match status" value="1"/>
</dbReference>
<gene>
    <name evidence="2" type="ORF">I7X39_15150</name>
</gene>